<keyword evidence="4" id="KW-1185">Reference proteome</keyword>
<dbReference type="AlphaFoldDB" id="A0A124H764"/>
<protein>
    <recommendedName>
        <fullName evidence="2">DUF6545 domain-containing protein</fullName>
    </recommendedName>
</protein>
<dbReference type="RefSeq" id="WP_062144040.1">
    <property type="nucleotide sequence ID" value="NZ_KQ947984.1"/>
</dbReference>
<keyword evidence="1" id="KW-1133">Transmembrane helix</keyword>
<feature type="transmembrane region" description="Helical" evidence="1">
    <location>
        <begin position="104"/>
        <end position="125"/>
    </location>
</feature>
<accession>A0A124H764</accession>
<evidence type="ECO:0000313" key="4">
    <source>
        <dbReference type="Proteomes" id="UP000054024"/>
    </source>
</evidence>
<reference evidence="3 4" key="1">
    <citation type="submission" date="2015-10" db="EMBL/GenBank/DDBJ databases">
        <title>Draft genome sequence of Streptomyces curacoi DSM 40107, type strain for the species Streptomyces curacoi.</title>
        <authorList>
            <person name="Ruckert C."/>
            <person name="Winkler A."/>
            <person name="Kalinowski J."/>
            <person name="Kampfer P."/>
            <person name="Glaeser S."/>
        </authorList>
    </citation>
    <scope>NUCLEOTIDE SEQUENCE [LARGE SCALE GENOMIC DNA]</scope>
    <source>
        <strain evidence="3 4">DSM 40107</strain>
    </source>
</reference>
<dbReference type="Proteomes" id="UP000054024">
    <property type="component" value="Unassembled WGS sequence"/>
</dbReference>
<feature type="transmembrane region" description="Helical" evidence="1">
    <location>
        <begin position="176"/>
        <end position="194"/>
    </location>
</feature>
<feature type="domain" description="DUF6545" evidence="2">
    <location>
        <begin position="242"/>
        <end position="376"/>
    </location>
</feature>
<keyword evidence="1" id="KW-0472">Membrane</keyword>
<evidence type="ECO:0000256" key="1">
    <source>
        <dbReference type="SAM" id="Phobius"/>
    </source>
</evidence>
<keyword evidence="1" id="KW-0812">Transmembrane</keyword>
<dbReference type="OrthoDB" id="4328840at2"/>
<dbReference type="InterPro" id="IPR050039">
    <property type="entry name" value="MAB_1171c-like"/>
</dbReference>
<feature type="transmembrane region" description="Helical" evidence="1">
    <location>
        <begin position="32"/>
        <end position="51"/>
    </location>
</feature>
<organism evidence="3 4">
    <name type="scientific">Streptomyces curacoi</name>
    <dbReference type="NCBI Taxonomy" id="146536"/>
    <lineage>
        <taxon>Bacteria</taxon>
        <taxon>Bacillati</taxon>
        <taxon>Actinomycetota</taxon>
        <taxon>Actinomycetes</taxon>
        <taxon>Kitasatosporales</taxon>
        <taxon>Streptomycetaceae</taxon>
        <taxon>Streptomyces</taxon>
    </lineage>
</organism>
<dbReference type="NCBIfam" id="NF042915">
    <property type="entry name" value="MAB_1171c_fam"/>
    <property type="match status" value="1"/>
</dbReference>
<sequence>MNGLLAYVSCTVLWLGLVVKAPDLIRHRHDPYLRTICAVLGLAGLCFFLGSPPTVGAVNRLTGIPNLAAPLTYAAITAYSAASQILVALWRGGPGVHRTARRWALAYAGVVLGIATLFVLGEAPVERRTDLDTYYATTPYLREMIVLYLAGHLTAVTITVVSALRWAREVRGRLRAGLITLGAGALCGAGYSLSKLVAVAARWSGRDWSALGTHVAQSAAGLGALLTVVGVLIPLAGPRLTEWRRAWRTYVRLAPLECELDDILARRSLRVPRPRWSSPVTRLIWRQTSIHNALSHLDAYVDRELYDETLRAALRATGDPERAAATAWAAVIAAAARGEGSVRVRIPMPPGEPAGESQWFQERAPRPDALVRIADALATSPLVRTAMARARTMATERSSPV</sequence>
<name>A0A124H764_9ACTN</name>
<dbReference type="Pfam" id="PF20182">
    <property type="entry name" value="DUF6545"/>
    <property type="match status" value="1"/>
</dbReference>
<dbReference type="STRING" id="146536.AQI70_03770"/>
<dbReference type="InterPro" id="IPR046675">
    <property type="entry name" value="DUF6545"/>
</dbReference>
<evidence type="ECO:0000313" key="3">
    <source>
        <dbReference type="EMBL" id="KUM81120.1"/>
    </source>
</evidence>
<feature type="transmembrane region" description="Helical" evidence="1">
    <location>
        <begin position="71"/>
        <end position="92"/>
    </location>
</feature>
<feature type="transmembrane region" description="Helical" evidence="1">
    <location>
        <begin position="214"/>
        <end position="235"/>
    </location>
</feature>
<gene>
    <name evidence="3" type="ORF">AQI70_03770</name>
</gene>
<evidence type="ECO:0000259" key="2">
    <source>
        <dbReference type="Pfam" id="PF20182"/>
    </source>
</evidence>
<dbReference type="EMBL" id="LMWJ01000002">
    <property type="protein sequence ID" value="KUM81120.1"/>
    <property type="molecule type" value="Genomic_DNA"/>
</dbReference>
<proteinExistence type="predicted"/>
<feature type="transmembrane region" description="Helical" evidence="1">
    <location>
        <begin position="145"/>
        <end position="164"/>
    </location>
</feature>
<comment type="caution">
    <text evidence="3">The sequence shown here is derived from an EMBL/GenBank/DDBJ whole genome shotgun (WGS) entry which is preliminary data.</text>
</comment>